<organism evidence="1">
    <name type="scientific">Solanum chacoense</name>
    <name type="common">Chaco potato</name>
    <dbReference type="NCBI Taxonomy" id="4108"/>
    <lineage>
        <taxon>Eukaryota</taxon>
        <taxon>Viridiplantae</taxon>
        <taxon>Streptophyta</taxon>
        <taxon>Embryophyta</taxon>
        <taxon>Tracheophyta</taxon>
        <taxon>Spermatophyta</taxon>
        <taxon>Magnoliopsida</taxon>
        <taxon>eudicotyledons</taxon>
        <taxon>Gunneridae</taxon>
        <taxon>Pentapetalae</taxon>
        <taxon>asterids</taxon>
        <taxon>lamiids</taxon>
        <taxon>Solanales</taxon>
        <taxon>Solanaceae</taxon>
        <taxon>Solanoideae</taxon>
        <taxon>Solaneae</taxon>
        <taxon>Solanum</taxon>
    </lineage>
</organism>
<dbReference type="AlphaFoldDB" id="A0A0V0GTQ1"/>
<reference evidence="1" key="1">
    <citation type="submission" date="2015-12" db="EMBL/GenBank/DDBJ databases">
        <title>Gene expression during late stages of embryo sac development: a critical building block for successful pollen-pistil interactions.</title>
        <authorList>
            <person name="Liu Y."/>
            <person name="Joly V."/>
            <person name="Sabar M."/>
            <person name="Matton D.P."/>
        </authorList>
    </citation>
    <scope>NUCLEOTIDE SEQUENCE</scope>
</reference>
<name>A0A0V0GTQ1_SOLCH</name>
<sequence length="92" mass="10429">MCMSLSRGSVHFPVIDISRTGSVTRPQVRGVITRFHSARTAVTTIPRHFQEQKRGENVQPRLEISARRGGAYKRLSDAEYQDKLRKGPCFSL</sequence>
<evidence type="ECO:0000313" key="1">
    <source>
        <dbReference type="EMBL" id="JAP10752.1"/>
    </source>
</evidence>
<accession>A0A0V0GTQ1</accession>
<dbReference type="EMBL" id="GEDG01032550">
    <property type="protein sequence ID" value="JAP10752.1"/>
    <property type="molecule type" value="Transcribed_RNA"/>
</dbReference>
<protein>
    <submittedName>
        <fullName evidence="1">Putative ovule protein</fullName>
    </submittedName>
</protein>
<proteinExistence type="predicted"/>